<reference evidence="2 3" key="1">
    <citation type="journal article" date="2021" name="Elife">
        <title>Chloroplast acquisition without the gene transfer in kleptoplastic sea slugs, Plakobranchus ocellatus.</title>
        <authorList>
            <person name="Maeda T."/>
            <person name="Takahashi S."/>
            <person name="Yoshida T."/>
            <person name="Shimamura S."/>
            <person name="Takaki Y."/>
            <person name="Nagai Y."/>
            <person name="Toyoda A."/>
            <person name="Suzuki Y."/>
            <person name="Arimoto A."/>
            <person name="Ishii H."/>
            <person name="Satoh N."/>
            <person name="Nishiyama T."/>
            <person name="Hasebe M."/>
            <person name="Maruyama T."/>
            <person name="Minagawa J."/>
            <person name="Obokata J."/>
            <person name="Shigenobu S."/>
        </authorList>
    </citation>
    <scope>NUCLEOTIDE SEQUENCE [LARGE SCALE GENOMIC DNA]</scope>
</reference>
<dbReference type="AlphaFoldDB" id="A0AAV4HM80"/>
<feature type="region of interest" description="Disordered" evidence="1">
    <location>
        <begin position="1"/>
        <end position="23"/>
    </location>
</feature>
<dbReference type="InterPro" id="IPR036397">
    <property type="entry name" value="RNaseH_sf"/>
</dbReference>
<evidence type="ECO:0000256" key="1">
    <source>
        <dbReference type="SAM" id="MobiDB-lite"/>
    </source>
</evidence>
<dbReference type="EMBL" id="BMAT01005722">
    <property type="protein sequence ID" value="GFR98814.1"/>
    <property type="molecule type" value="Genomic_DNA"/>
</dbReference>
<dbReference type="Proteomes" id="UP000762676">
    <property type="component" value="Unassembled WGS sequence"/>
</dbReference>
<protein>
    <submittedName>
        <fullName evidence="2">Histone-lysine N-methyltransferase SETMAR</fullName>
    </submittedName>
</protein>
<evidence type="ECO:0000313" key="3">
    <source>
        <dbReference type="Proteomes" id="UP000762676"/>
    </source>
</evidence>
<name>A0AAV4HM80_9GAST</name>
<dbReference type="Gene3D" id="3.30.420.10">
    <property type="entry name" value="Ribonuclease H-like superfamily/Ribonuclease H"/>
    <property type="match status" value="1"/>
</dbReference>
<organism evidence="2 3">
    <name type="scientific">Elysia marginata</name>
    <dbReference type="NCBI Taxonomy" id="1093978"/>
    <lineage>
        <taxon>Eukaryota</taxon>
        <taxon>Metazoa</taxon>
        <taxon>Spiralia</taxon>
        <taxon>Lophotrochozoa</taxon>
        <taxon>Mollusca</taxon>
        <taxon>Gastropoda</taxon>
        <taxon>Heterobranchia</taxon>
        <taxon>Euthyneura</taxon>
        <taxon>Panpulmonata</taxon>
        <taxon>Sacoglossa</taxon>
        <taxon>Placobranchoidea</taxon>
        <taxon>Plakobranchidae</taxon>
        <taxon>Elysia</taxon>
    </lineage>
</organism>
<evidence type="ECO:0000313" key="2">
    <source>
        <dbReference type="EMBL" id="GFR98814.1"/>
    </source>
</evidence>
<proteinExistence type="predicted"/>
<accession>A0AAV4HM80</accession>
<keyword evidence="3" id="KW-1185">Reference proteome</keyword>
<comment type="caution">
    <text evidence="2">The sequence shown here is derived from an EMBL/GenBank/DDBJ whole genome shotgun (WGS) entry which is preliminary data.</text>
</comment>
<sequence length="104" mass="12220">MLKRWERVGSKESIESKGGGWGADEEINQSMVMETRNNALGLARESVLFRGKIWQSILTDDDAVQEDVRRWFRGKPHEFFADGMRKLIWRWRACVDKEGNYVEK</sequence>
<gene>
    <name evidence="2" type="ORF">ElyMa_002778200</name>
</gene>
<dbReference type="GO" id="GO:0003676">
    <property type="term" value="F:nucleic acid binding"/>
    <property type="evidence" value="ECO:0007669"/>
    <property type="project" value="InterPro"/>
</dbReference>
<feature type="compositionally biased region" description="Basic and acidic residues" evidence="1">
    <location>
        <begin position="1"/>
        <end position="15"/>
    </location>
</feature>